<accession>A0A2L0WZQ0</accession>
<dbReference type="Proteomes" id="UP000253772">
    <property type="component" value="Chromosome c1"/>
</dbReference>
<dbReference type="GO" id="GO:0003677">
    <property type="term" value="F:DNA binding"/>
    <property type="evidence" value="ECO:0007669"/>
    <property type="project" value="InterPro"/>
</dbReference>
<protein>
    <submittedName>
        <fullName evidence="1">Uncharacterized protein</fullName>
    </submittedName>
</protein>
<dbReference type="InterPro" id="IPR016177">
    <property type="entry name" value="DNA-bd_dom_sf"/>
</dbReference>
<dbReference type="InterPro" id="IPR001471">
    <property type="entry name" value="AP2/ERF_dom"/>
</dbReference>
<dbReference type="Gene3D" id="3.30.730.10">
    <property type="entry name" value="AP2/ERF domain"/>
    <property type="match status" value="1"/>
</dbReference>
<dbReference type="InterPro" id="IPR044925">
    <property type="entry name" value="His-Me_finger_sf"/>
</dbReference>
<dbReference type="InterPro" id="IPR036955">
    <property type="entry name" value="AP2/ERF_dom_sf"/>
</dbReference>
<dbReference type="GO" id="GO:0003700">
    <property type="term" value="F:DNA-binding transcription factor activity"/>
    <property type="evidence" value="ECO:0007669"/>
    <property type="project" value="InterPro"/>
</dbReference>
<evidence type="ECO:0000313" key="1">
    <source>
        <dbReference type="EMBL" id="QBP09344.1"/>
    </source>
</evidence>
<dbReference type="EMBL" id="CP037900">
    <property type="protein sequence ID" value="QBP09344.1"/>
    <property type="molecule type" value="Genomic_DNA"/>
</dbReference>
<dbReference type="Gene3D" id="3.90.75.20">
    <property type="match status" value="1"/>
</dbReference>
<reference evidence="1 2" key="1">
    <citation type="submission" date="2019-03" db="EMBL/GenBank/DDBJ databases">
        <title>Comparative insights into the high quality Complete genome sequence of highly metal resistant Cupriavidus metallidurans strain BS1 isolated from a gold-copper mine.</title>
        <authorList>
            <person name="Mazhar H.S."/>
            <person name="Rensing C."/>
        </authorList>
    </citation>
    <scope>NUCLEOTIDE SEQUENCE [LARGE SCALE GENOMIC DNA]</scope>
    <source>
        <strain evidence="1 2">BS1</strain>
    </source>
</reference>
<dbReference type="SUPFAM" id="SSF54060">
    <property type="entry name" value="His-Me finger endonucleases"/>
    <property type="match status" value="1"/>
</dbReference>
<sequence>MKAIFVDHFQILVDDDMFDELSAMSWHVVKVRNVFYARSGQTFMHRLVMKAKRGTIVDHVNRNGLDNCRNNLRIASSQMNRCNCRQDRKTTPYIGVSLTSDRNRAKPYRVIAKKEGQKIHLGYFESGIEAARAYDSYALATYGAGALLNFPISPTQN</sequence>
<gene>
    <name evidence="1" type="ORF">DDF84_006010</name>
</gene>
<name>A0A2L0WZQ0_9BURK</name>
<evidence type="ECO:0000313" key="2">
    <source>
        <dbReference type="Proteomes" id="UP000253772"/>
    </source>
</evidence>
<dbReference type="PROSITE" id="PS51032">
    <property type="entry name" value="AP2_ERF"/>
    <property type="match status" value="1"/>
</dbReference>
<organism evidence="1 2">
    <name type="scientific">Cupriavidus metallidurans</name>
    <dbReference type="NCBI Taxonomy" id="119219"/>
    <lineage>
        <taxon>Bacteria</taxon>
        <taxon>Pseudomonadati</taxon>
        <taxon>Pseudomonadota</taxon>
        <taxon>Betaproteobacteria</taxon>
        <taxon>Burkholderiales</taxon>
        <taxon>Burkholderiaceae</taxon>
        <taxon>Cupriavidus</taxon>
    </lineage>
</organism>
<dbReference type="OrthoDB" id="8974199at2"/>
<dbReference type="RefSeq" id="WP_017515483.1">
    <property type="nucleotide sequence ID" value="NZ_CP026544.1"/>
</dbReference>
<dbReference type="SUPFAM" id="SSF54171">
    <property type="entry name" value="DNA-binding domain"/>
    <property type="match status" value="1"/>
</dbReference>
<proteinExistence type="predicted"/>
<dbReference type="AlphaFoldDB" id="A0A2L0WZQ0"/>